<dbReference type="Proteomes" id="UP000053477">
    <property type="component" value="Unassembled WGS sequence"/>
</dbReference>
<comment type="similarity">
    <text evidence="1">Belongs to the 14-3-3 family.</text>
</comment>
<dbReference type="SMART" id="SM00101">
    <property type="entry name" value="14_3_3"/>
    <property type="match status" value="1"/>
</dbReference>
<evidence type="ECO:0000256" key="2">
    <source>
        <dbReference type="PIRSR" id="PIRSR000868-1"/>
    </source>
</evidence>
<feature type="site" description="Interaction with phosphoserine on interacting protein" evidence="2">
    <location>
        <position position="134"/>
    </location>
</feature>
<feature type="domain" description="14-3-3" evidence="3">
    <location>
        <begin position="7"/>
        <end position="246"/>
    </location>
</feature>
<evidence type="ECO:0000256" key="1">
    <source>
        <dbReference type="ARBA" id="ARBA00006141"/>
    </source>
</evidence>
<keyword evidence="5" id="KW-1185">Reference proteome</keyword>
<dbReference type="Pfam" id="PF00244">
    <property type="entry name" value="14-3-3"/>
    <property type="match status" value="1"/>
</dbReference>
<dbReference type="STRING" id="27342.A0A0H2REI1"/>
<evidence type="ECO:0000313" key="5">
    <source>
        <dbReference type="Proteomes" id="UP000053477"/>
    </source>
</evidence>
<dbReference type="PIRSF" id="PIRSF000868">
    <property type="entry name" value="14-3-3"/>
    <property type="match status" value="1"/>
</dbReference>
<sequence length="247" mass="28286">MVATIDRDTYVGLAKLAEQAERYTDMLEYVKGAIRVSDARLSVDERSLLSVAYKNLTGNLRSSWRIVSHFEEYASAKNKAHELRLTRSSKLDIERELISICEDVLRLLSNTLIPAARPGDELVFYFKMKGDYYRYLAEFTQDAARKESALASLDAYKLAYKLALATLEATHPTRLGLALNFAVYYRDVLDSPERACHLAKHAFDEAVAVLDQMPEATYRDSLLILQLLRDDLTMWFKEIQERDALEM</sequence>
<name>A0A0H2REI1_9AGAM</name>
<dbReference type="PANTHER" id="PTHR18860">
    <property type="entry name" value="14-3-3 PROTEIN"/>
    <property type="match status" value="1"/>
</dbReference>
<evidence type="ECO:0000259" key="3">
    <source>
        <dbReference type="SMART" id="SM00101"/>
    </source>
</evidence>
<reference evidence="4 5" key="1">
    <citation type="submission" date="2015-04" db="EMBL/GenBank/DDBJ databases">
        <title>Complete genome sequence of Schizopora paradoxa KUC8140, a cosmopolitan wood degrader in East Asia.</title>
        <authorList>
            <consortium name="DOE Joint Genome Institute"/>
            <person name="Min B."/>
            <person name="Park H."/>
            <person name="Jang Y."/>
            <person name="Kim J.-J."/>
            <person name="Kim K.H."/>
            <person name="Pangilinan J."/>
            <person name="Lipzen A."/>
            <person name="Riley R."/>
            <person name="Grigoriev I.V."/>
            <person name="Spatafora J.W."/>
            <person name="Choi I.-G."/>
        </authorList>
    </citation>
    <scope>NUCLEOTIDE SEQUENCE [LARGE SCALE GENOMIC DNA]</scope>
    <source>
        <strain evidence="4 5">KUC8140</strain>
    </source>
</reference>
<gene>
    <name evidence="4" type="ORF">SCHPADRAFT_627790</name>
</gene>
<dbReference type="PRINTS" id="PR00305">
    <property type="entry name" value="1433ZETA"/>
</dbReference>
<protein>
    <submittedName>
        <fullName evidence="4">14-3-3 protein</fullName>
    </submittedName>
</protein>
<accession>A0A0H2REI1</accession>
<dbReference type="InterPro" id="IPR023410">
    <property type="entry name" value="14-3-3_domain"/>
</dbReference>
<dbReference type="Gene3D" id="1.20.190.20">
    <property type="entry name" value="14-3-3 domain"/>
    <property type="match status" value="1"/>
</dbReference>
<organism evidence="4 5">
    <name type="scientific">Schizopora paradoxa</name>
    <dbReference type="NCBI Taxonomy" id="27342"/>
    <lineage>
        <taxon>Eukaryota</taxon>
        <taxon>Fungi</taxon>
        <taxon>Dikarya</taxon>
        <taxon>Basidiomycota</taxon>
        <taxon>Agaricomycotina</taxon>
        <taxon>Agaricomycetes</taxon>
        <taxon>Hymenochaetales</taxon>
        <taxon>Schizoporaceae</taxon>
        <taxon>Schizopora</taxon>
    </lineage>
</organism>
<dbReference type="InParanoid" id="A0A0H2REI1"/>
<dbReference type="OrthoDB" id="10260625at2759"/>
<dbReference type="SUPFAM" id="SSF48445">
    <property type="entry name" value="14-3-3 protein"/>
    <property type="match status" value="1"/>
</dbReference>
<dbReference type="AlphaFoldDB" id="A0A0H2REI1"/>
<dbReference type="InterPro" id="IPR000308">
    <property type="entry name" value="14-3-3"/>
</dbReference>
<evidence type="ECO:0000313" key="4">
    <source>
        <dbReference type="EMBL" id="KLO07903.1"/>
    </source>
</evidence>
<dbReference type="InterPro" id="IPR036815">
    <property type="entry name" value="14-3-3_dom_sf"/>
</dbReference>
<feature type="site" description="Interaction with phosphoserine on interacting protein" evidence="2">
    <location>
        <position position="61"/>
    </location>
</feature>
<dbReference type="EMBL" id="KQ086114">
    <property type="protein sequence ID" value="KLO07903.1"/>
    <property type="molecule type" value="Genomic_DNA"/>
</dbReference>
<proteinExistence type="inferred from homology"/>